<evidence type="ECO:0000313" key="1">
    <source>
        <dbReference type="EMBL" id="KAH0868473.1"/>
    </source>
</evidence>
<evidence type="ECO:0000313" key="2">
    <source>
        <dbReference type="Proteomes" id="UP000824890"/>
    </source>
</evidence>
<protein>
    <submittedName>
        <fullName evidence="1">Uncharacterized protein</fullName>
    </submittedName>
</protein>
<organism evidence="1 2">
    <name type="scientific">Brassica napus</name>
    <name type="common">Rape</name>
    <dbReference type="NCBI Taxonomy" id="3708"/>
    <lineage>
        <taxon>Eukaryota</taxon>
        <taxon>Viridiplantae</taxon>
        <taxon>Streptophyta</taxon>
        <taxon>Embryophyta</taxon>
        <taxon>Tracheophyta</taxon>
        <taxon>Spermatophyta</taxon>
        <taxon>Magnoliopsida</taxon>
        <taxon>eudicotyledons</taxon>
        <taxon>Gunneridae</taxon>
        <taxon>Pentapetalae</taxon>
        <taxon>rosids</taxon>
        <taxon>malvids</taxon>
        <taxon>Brassicales</taxon>
        <taxon>Brassicaceae</taxon>
        <taxon>Brassiceae</taxon>
        <taxon>Brassica</taxon>
    </lineage>
</organism>
<dbReference type="Proteomes" id="UP000824890">
    <property type="component" value="Unassembled WGS sequence"/>
</dbReference>
<dbReference type="EMBL" id="JAGKQM010000017">
    <property type="protein sequence ID" value="KAH0868473.1"/>
    <property type="molecule type" value="Genomic_DNA"/>
</dbReference>
<proteinExistence type="predicted"/>
<sequence>MSSRLNIPYSLALAISQSTQFEEVIPRYTLTTVLNEGDVLKPQGGETFDEESIFVDPGLDMNGCLDRVMKDCEGEEDATHSPRSEKCSELDHQAIVPEWEGCLNVNLESSGTSKLSEETGLGDQQKKFNDAKVSTNGKHVKPTRSFIMEEIFGHGLWENRARNK</sequence>
<reference evidence="1 2" key="1">
    <citation type="submission" date="2021-05" db="EMBL/GenBank/DDBJ databases">
        <title>Genome Assembly of Synthetic Allotetraploid Brassica napus Reveals Homoeologous Exchanges between Subgenomes.</title>
        <authorList>
            <person name="Davis J.T."/>
        </authorList>
    </citation>
    <scope>NUCLEOTIDE SEQUENCE [LARGE SCALE GENOMIC DNA]</scope>
    <source>
        <strain evidence="2">cv. Da-Ae</strain>
        <tissue evidence="1">Seedling</tissue>
    </source>
</reference>
<gene>
    <name evidence="1" type="ORF">HID58_075495</name>
</gene>
<comment type="caution">
    <text evidence="1">The sequence shown here is derived from an EMBL/GenBank/DDBJ whole genome shotgun (WGS) entry which is preliminary data.</text>
</comment>
<accession>A0ABQ7YJT4</accession>
<keyword evidence="2" id="KW-1185">Reference proteome</keyword>
<name>A0ABQ7YJT4_BRANA</name>